<dbReference type="Pfam" id="PF13855">
    <property type="entry name" value="LRR_8"/>
    <property type="match status" value="1"/>
</dbReference>
<evidence type="ECO:0000313" key="7">
    <source>
        <dbReference type="Proteomes" id="UP001321473"/>
    </source>
</evidence>
<dbReference type="PANTHER" id="PTHR45930:SF4">
    <property type="entry name" value="ADHESION G PROTEIN-COUPLED RECEPTOR A3"/>
    <property type="match status" value="1"/>
</dbReference>
<dbReference type="PROSITE" id="PS51450">
    <property type="entry name" value="LRR"/>
    <property type="match status" value="1"/>
</dbReference>
<dbReference type="SUPFAM" id="SSF52058">
    <property type="entry name" value="L domain-like"/>
    <property type="match status" value="1"/>
</dbReference>
<comment type="caution">
    <text evidence="6">The sequence shown here is derived from an EMBL/GenBank/DDBJ whole genome shotgun (WGS) entry which is preliminary data.</text>
</comment>
<dbReference type="GO" id="GO:0005886">
    <property type="term" value="C:plasma membrane"/>
    <property type="evidence" value="ECO:0007669"/>
    <property type="project" value="TreeGrafter"/>
</dbReference>
<evidence type="ECO:0000256" key="1">
    <source>
        <dbReference type="ARBA" id="ARBA00007343"/>
    </source>
</evidence>
<evidence type="ECO:0000256" key="4">
    <source>
        <dbReference type="ARBA" id="ARBA00023170"/>
    </source>
</evidence>
<dbReference type="PANTHER" id="PTHR45930">
    <property type="entry name" value="G-PROTEIN COUPLED RECEPTOR 124-LIKE PROTEIN"/>
    <property type="match status" value="1"/>
</dbReference>
<sequence>MNTSSIHNHLTTLPVDFGEELPALRELDLSHNRIVSLTEASLVPLQASVTRARLEGNPLECDCRLQFLLRFPDIWRHVSCAEPEALRNTSLSEVAEGDLQCGA</sequence>
<dbReference type="InterPro" id="IPR000483">
    <property type="entry name" value="Cys-rich_flank_reg_C"/>
</dbReference>
<keyword evidence="7" id="KW-1185">Reference proteome</keyword>
<dbReference type="InterPro" id="IPR001611">
    <property type="entry name" value="Leu-rich_rpt"/>
</dbReference>
<name>A0AAQ4CXV0_AMBAM</name>
<dbReference type="GO" id="GO:0007166">
    <property type="term" value="P:cell surface receptor signaling pathway"/>
    <property type="evidence" value="ECO:0007669"/>
    <property type="project" value="TreeGrafter"/>
</dbReference>
<keyword evidence="3" id="KW-0732">Signal</keyword>
<evidence type="ECO:0000256" key="2">
    <source>
        <dbReference type="ARBA" id="ARBA00022614"/>
    </source>
</evidence>
<organism evidence="6 7">
    <name type="scientific">Amblyomma americanum</name>
    <name type="common">Lone star tick</name>
    <dbReference type="NCBI Taxonomy" id="6943"/>
    <lineage>
        <taxon>Eukaryota</taxon>
        <taxon>Metazoa</taxon>
        <taxon>Ecdysozoa</taxon>
        <taxon>Arthropoda</taxon>
        <taxon>Chelicerata</taxon>
        <taxon>Arachnida</taxon>
        <taxon>Acari</taxon>
        <taxon>Parasitiformes</taxon>
        <taxon>Ixodida</taxon>
        <taxon>Ixodoidea</taxon>
        <taxon>Ixodidae</taxon>
        <taxon>Amblyomminae</taxon>
        <taxon>Amblyomma</taxon>
    </lineage>
</organism>
<evidence type="ECO:0000259" key="5">
    <source>
        <dbReference type="SMART" id="SM00082"/>
    </source>
</evidence>
<dbReference type="EMBL" id="JARKHS020036782">
    <property type="protein sequence ID" value="KAK8755040.1"/>
    <property type="molecule type" value="Genomic_DNA"/>
</dbReference>
<gene>
    <name evidence="6" type="ORF">V5799_002255</name>
</gene>
<dbReference type="Gene3D" id="3.80.10.10">
    <property type="entry name" value="Ribonuclease Inhibitor"/>
    <property type="match status" value="1"/>
</dbReference>
<accession>A0AAQ4CXV0</accession>
<dbReference type="InterPro" id="IPR051963">
    <property type="entry name" value="Adhesion_GPCR_A"/>
</dbReference>
<feature type="domain" description="LRRCT" evidence="5">
    <location>
        <begin position="57"/>
        <end position="102"/>
    </location>
</feature>
<evidence type="ECO:0000256" key="3">
    <source>
        <dbReference type="ARBA" id="ARBA00022729"/>
    </source>
</evidence>
<evidence type="ECO:0000313" key="6">
    <source>
        <dbReference type="EMBL" id="KAK8755040.1"/>
    </source>
</evidence>
<proteinExistence type="inferred from homology"/>
<keyword evidence="2" id="KW-0433">Leucine-rich repeat</keyword>
<dbReference type="SMART" id="SM00082">
    <property type="entry name" value="LRRCT"/>
    <property type="match status" value="1"/>
</dbReference>
<dbReference type="InterPro" id="IPR032675">
    <property type="entry name" value="LRR_dom_sf"/>
</dbReference>
<protein>
    <recommendedName>
        <fullName evidence="5">LRRCT domain-containing protein</fullName>
    </recommendedName>
</protein>
<comment type="similarity">
    <text evidence="1">Belongs to the G-protein coupled receptor 2 family. Adhesion G-protein coupled receptor (ADGR) subfamily.</text>
</comment>
<dbReference type="AlphaFoldDB" id="A0AAQ4CXV0"/>
<keyword evidence="4" id="KW-0675">Receptor</keyword>
<reference evidence="6 7" key="1">
    <citation type="journal article" date="2023" name="Arcadia Sci">
        <title>De novo assembly of a long-read Amblyomma americanum tick genome.</title>
        <authorList>
            <person name="Chou S."/>
            <person name="Poskanzer K.E."/>
            <person name="Rollins M."/>
            <person name="Thuy-Boun P.S."/>
        </authorList>
    </citation>
    <scope>NUCLEOTIDE SEQUENCE [LARGE SCALE GENOMIC DNA]</scope>
    <source>
        <strain evidence="6">F_SG_1</strain>
        <tissue evidence="6">Salivary glands</tissue>
    </source>
</reference>
<dbReference type="Proteomes" id="UP001321473">
    <property type="component" value="Unassembled WGS sequence"/>
</dbReference>